<accession>A0A381N7T4</accession>
<reference evidence="1" key="1">
    <citation type="submission" date="2018-05" db="EMBL/GenBank/DDBJ databases">
        <authorList>
            <person name="Lanie J.A."/>
            <person name="Ng W.-L."/>
            <person name="Kazmierczak K.M."/>
            <person name="Andrzejewski T.M."/>
            <person name="Davidsen T.M."/>
            <person name="Wayne K.J."/>
            <person name="Tettelin H."/>
            <person name="Glass J.I."/>
            <person name="Rusch D."/>
            <person name="Podicherti R."/>
            <person name="Tsui H.-C.T."/>
            <person name="Winkler M.E."/>
        </authorList>
    </citation>
    <scope>NUCLEOTIDE SEQUENCE</scope>
</reference>
<sequence length="201" mass="23006">MSVEDIASLISGPGADSFFEKKGEEELEICCKYSWVAQNISQKVKLREGEIEILTNLLETKFANHAKSYWTENGGVTRDLDYRTVGEWIENEICFLAGFALWFREKERDGDIDLSSLVSEAVGQEVSADAQIDFDRKRIELLTELPSNALSVLKDMNPAGKIAYRSMDMAIIKGLSEGDDDYAMDMRQRTQKNQKPWWKFW</sequence>
<proteinExistence type="predicted"/>
<dbReference type="AlphaFoldDB" id="A0A381N7T4"/>
<gene>
    <name evidence="1" type="ORF">METZ01_LOCUS3550</name>
</gene>
<dbReference type="EMBL" id="UINC01000184">
    <property type="protein sequence ID" value="SUZ50696.1"/>
    <property type="molecule type" value="Genomic_DNA"/>
</dbReference>
<protein>
    <submittedName>
        <fullName evidence="1">Uncharacterized protein</fullName>
    </submittedName>
</protein>
<name>A0A381N7T4_9ZZZZ</name>
<evidence type="ECO:0000313" key="1">
    <source>
        <dbReference type="EMBL" id="SUZ50696.1"/>
    </source>
</evidence>
<organism evidence="1">
    <name type="scientific">marine metagenome</name>
    <dbReference type="NCBI Taxonomy" id="408172"/>
    <lineage>
        <taxon>unclassified sequences</taxon>
        <taxon>metagenomes</taxon>
        <taxon>ecological metagenomes</taxon>
    </lineage>
</organism>